<name>A0ABT3JDY8_9SPHN</name>
<proteinExistence type="predicted"/>
<keyword evidence="1" id="KW-0812">Transmembrane</keyword>
<feature type="transmembrane region" description="Helical" evidence="1">
    <location>
        <begin position="34"/>
        <end position="55"/>
    </location>
</feature>
<evidence type="ECO:0000256" key="1">
    <source>
        <dbReference type="SAM" id="Phobius"/>
    </source>
</evidence>
<organism evidence="2 3">
    <name type="scientific">Sphingomonas arvum</name>
    <dbReference type="NCBI Taxonomy" id="2992113"/>
    <lineage>
        <taxon>Bacteria</taxon>
        <taxon>Pseudomonadati</taxon>
        <taxon>Pseudomonadota</taxon>
        <taxon>Alphaproteobacteria</taxon>
        <taxon>Sphingomonadales</taxon>
        <taxon>Sphingomonadaceae</taxon>
        <taxon>Sphingomonas</taxon>
    </lineage>
</organism>
<sequence length="116" mass="12144">MLWLLLAVVAHLVFSMMLVGKLHRAFPAWGKGRLVSVAALPMPLLIWGACSLLLLKVLTSTAEECRADACGTSLLAVAYASACGLVLFLLGAACAAFVSRRFAASPAASEPRAEAK</sequence>
<keyword evidence="1" id="KW-1133">Transmembrane helix</keyword>
<comment type="caution">
    <text evidence="2">The sequence shown here is derived from an EMBL/GenBank/DDBJ whole genome shotgun (WGS) entry which is preliminary data.</text>
</comment>
<keyword evidence="1" id="KW-0472">Membrane</keyword>
<keyword evidence="3" id="KW-1185">Reference proteome</keyword>
<gene>
    <name evidence="2" type="ORF">OMW55_04355</name>
</gene>
<evidence type="ECO:0000313" key="3">
    <source>
        <dbReference type="Proteomes" id="UP001526246"/>
    </source>
</evidence>
<evidence type="ECO:0000313" key="2">
    <source>
        <dbReference type="EMBL" id="MCW3797036.1"/>
    </source>
</evidence>
<dbReference type="RefSeq" id="WP_264881111.1">
    <property type="nucleotide sequence ID" value="NZ_JAPDOB010000001.1"/>
</dbReference>
<accession>A0ABT3JDY8</accession>
<dbReference type="Proteomes" id="UP001526246">
    <property type="component" value="Unassembled WGS sequence"/>
</dbReference>
<protein>
    <recommendedName>
        <fullName evidence="4">Transmembrane protein</fullName>
    </recommendedName>
</protein>
<feature type="transmembrane region" description="Helical" evidence="1">
    <location>
        <begin position="76"/>
        <end position="98"/>
    </location>
</feature>
<evidence type="ECO:0008006" key="4">
    <source>
        <dbReference type="Google" id="ProtNLM"/>
    </source>
</evidence>
<dbReference type="EMBL" id="JAPDOB010000001">
    <property type="protein sequence ID" value="MCW3797036.1"/>
    <property type="molecule type" value="Genomic_DNA"/>
</dbReference>
<reference evidence="2 3" key="1">
    <citation type="submission" date="2022-10" db="EMBL/GenBank/DDBJ databases">
        <title>Sphingomonas sp.</title>
        <authorList>
            <person name="Jin C."/>
        </authorList>
    </citation>
    <scope>NUCLEOTIDE SEQUENCE [LARGE SCALE GENOMIC DNA]</scope>
    <source>
        <strain evidence="2 3">BN140010</strain>
    </source>
</reference>